<evidence type="ECO:0000313" key="1">
    <source>
        <dbReference type="Proteomes" id="UP000192223"/>
    </source>
</evidence>
<dbReference type="Proteomes" id="UP000192223">
    <property type="component" value="Unplaced"/>
</dbReference>
<keyword evidence="1" id="KW-1185">Reference proteome</keyword>
<dbReference type="InterPro" id="IPR031878">
    <property type="entry name" value="Commissureless"/>
</dbReference>
<protein>
    <submittedName>
        <fullName evidence="2">Protein commissureless 2 homolog isoform X2</fullName>
    </submittedName>
</protein>
<reference evidence="2" key="1">
    <citation type="submission" date="2025-08" db="UniProtKB">
        <authorList>
            <consortium name="RefSeq"/>
        </authorList>
    </citation>
    <scope>IDENTIFICATION</scope>
    <source>
        <tissue evidence="2">Entire body</tissue>
    </source>
</reference>
<dbReference type="RefSeq" id="XP_018319601.1">
    <property type="nucleotide sequence ID" value="XM_018464099.2"/>
</dbReference>
<dbReference type="OrthoDB" id="6627098at2759"/>
<dbReference type="GeneID" id="108733063"/>
<proteinExistence type="predicted"/>
<name>A0A1W4W653_AGRPL</name>
<sequence>MWLLLLYCVCGVVIFSCICYAYLIIKAAVIQARNAANVEAGSNYESESLPSYTVVSGLPTYDEALEQLKKMKEKLRTDSRVVDSNPQPCTTHVPSNQIVSRLSVTDLFQLYKSSPRPETVFHKT</sequence>
<organism evidence="1 2">
    <name type="scientific">Agrilus planipennis</name>
    <name type="common">Emerald ash borer</name>
    <name type="synonym">Agrilus marcopoli</name>
    <dbReference type="NCBI Taxonomy" id="224129"/>
    <lineage>
        <taxon>Eukaryota</taxon>
        <taxon>Metazoa</taxon>
        <taxon>Ecdysozoa</taxon>
        <taxon>Arthropoda</taxon>
        <taxon>Hexapoda</taxon>
        <taxon>Insecta</taxon>
        <taxon>Pterygota</taxon>
        <taxon>Neoptera</taxon>
        <taxon>Endopterygota</taxon>
        <taxon>Coleoptera</taxon>
        <taxon>Polyphaga</taxon>
        <taxon>Elateriformia</taxon>
        <taxon>Buprestoidea</taxon>
        <taxon>Buprestidae</taxon>
        <taxon>Agrilinae</taxon>
        <taxon>Agrilus</taxon>
    </lineage>
</organism>
<dbReference type="GO" id="GO:0007411">
    <property type="term" value="P:axon guidance"/>
    <property type="evidence" value="ECO:0007669"/>
    <property type="project" value="InterPro"/>
</dbReference>
<evidence type="ECO:0000313" key="2">
    <source>
        <dbReference type="RefSeq" id="XP_018319601.1"/>
    </source>
</evidence>
<gene>
    <name evidence="2" type="primary">LOC108733063</name>
</gene>
<dbReference type="AlphaFoldDB" id="A0A1W4W653"/>
<accession>A0A1W4W653</accession>
<dbReference type="Pfam" id="PF15957">
    <property type="entry name" value="Comm"/>
    <property type="match status" value="1"/>
</dbReference>